<organism evidence="1 2">
    <name type="scientific">Effrenium voratum</name>
    <dbReference type="NCBI Taxonomy" id="2562239"/>
    <lineage>
        <taxon>Eukaryota</taxon>
        <taxon>Sar</taxon>
        <taxon>Alveolata</taxon>
        <taxon>Dinophyceae</taxon>
        <taxon>Suessiales</taxon>
        <taxon>Symbiodiniaceae</taxon>
        <taxon>Effrenium</taxon>
    </lineage>
</organism>
<keyword evidence="2" id="KW-1185">Reference proteome</keyword>
<protein>
    <submittedName>
        <fullName evidence="1">Uncharacterized protein</fullName>
    </submittedName>
</protein>
<evidence type="ECO:0000313" key="1">
    <source>
        <dbReference type="EMBL" id="CAJ1377819.1"/>
    </source>
</evidence>
<gene>
    <name evidence="1" type="ORF">EVOR1521_LOCUS6525</name>
</gene>
<name>A0AA36MM86_9DINO</name>
<sequence>MGQGSFQHACSVLEATLISSTVFETAEKQYSFQCSSGILLEALEFMALPTSWSAFPCTVHGGEPCSISAGVQSAWQASGEHGRSLRLDSETFDSQADHMVCKSFLHHILLSPVTAPCLALPRGVVHKQL</sequence>
<comment type="caution">
    <text evidence="1">The sequence shown here is derived from an EMBL/GenBank/DDBJ whole genome shotgun (WGS) entry which is preliminary data.</text>
</comment>
<accession>A0AA36MM86</accession>
<dbReference type="Proteomes" id="UP001178507">
    <property type="component" value="Unassembled WGS sequence"/>
</dbReference>
<reference evidence="1" key="1">
    <citation type="submission" date="2023-08" db="EMBL/GenBank/DDBJ databases">
        <authorList>
            <person name="Chen Y."/>
            <person name="Shah S."/>
            <person name="Dougan E. K."/>
            <person name="Thang M."/>
            <person name="Chan C."/>
        </authorList>
    </citation>
    <scope>NUCLEOTIDE SEQUENCE</scope>
</reference>
<dbReference type="EMBL" id="CAUJNA010000491">
    <property type="protein sequence ID" value="CAJ1377819.1"/>
    <property type="molecule type" value="Genomic_DNA"/>
</dbReference>
<dbReference type="AlphaFoldDB" id="A0AA36MM86"/>
<proteinExistence type="predicted"/>
<evidence type="ECO:0000313" key="2">
    <source>
        <dbReference type="Proteomes" id="UP001178507"/>
    </source>
</evidence>